<dbReference type="EMBL" id="MSDO01000015">
    <property type="protein sequence ID" value="OLO04102.1"/>
    <property type="molecule type" value="Genomic_DNA"/>
</dbReference>
<name>A0A1Q8SRT4_9GAMM</name>
<proteinExistence type="predicted"/>
<accession>A0A1Q8SRT4</accession>
<dbReference type="Proteomes" id="UP000186878">
    <property type="component" value="Unassembled WGS sequence"/>
</dbReference>
<evidence type="ECO:0000313" key="2">
    <source>
        <dbReference type="Proteomes" id="UP000186878"/>
    </source>
</evidence>
<evidence type="ECO:0000313" key="1">
    <source>
        <dbReference type="EMBL" id="OLO04102.1"/>
    </source>
</evidence>
<protein>
    <submittedName>
        <fullName evidence="1">Uncharacterized protein</fullName>
    </submittedName>
</protein>
<dbReference type="AlphaFoldDB" id="A0A1Q8SRT4"/>
<reference evidence="1 2" key="1">
    <citation type="submission" date="2016-12" db="EMBL/GenBank/DDBJ databases">
        <title>Draft genome sequences of strains Salinicola socius SMB35, Salinicola sp. MH3R3-1 and Chromohalobacter sp. SMB17 from the Verkhnekamsk potash mining region of Russia.</title>
        <authorList>
            <person name="Mavrodi D.V."/>
            <person name="Olsson B.E."/>
            <person name="Korsakova E.S."/>
            <person name="Pyankova A."/>
            <person name="Mavrodi O.V."/>
            <person name="Plotnikova E.G."/>
        </authorList>
    </citation>
    <scope>NUCLEOTIDE SEQUENCE [LARGE SCALE GENOMIC DNA]</scope>
    <source>
        <strain evidence="1 2">SMB35</strain>
    </source>
</reference>
<comment type="caution">
    <text evidence="1">The sequence shown here is derived from an EMBL/GenBank/DDBJ whole genome shotgun (WGS) entry which is preliminary data.</text>
</comment>
<organism evidence="1 2">
    <name type="scientific">Salinicola socius</name>
    <dbReference type="NCBI Taxonomy" id="404433"/>
    <lineage>
        <taxon>Bacteria</taxon>
        <taxon>Pseudomonadati</taxon>
        <taxon>Pseudomonadota</taxon>
        <taxon>Gammaproteobacteria</taxon>
        <taxon>Oceanospirillales</taxon>
        <taxon>Halomonadaceae</taxon>
        <taxon>Salinicola</taxon>
    </lineage>
</organism>
<gene>
    <name evidence="1" type="ORF">BTW07_11010</name>
</gene>
<keyword evidence="2" id="KW-1185">Reference proteome</keyword>
<sequence length="59" mass="6528">MRLLGSVELRLQAARQRLELGRDRQGVLGVDGHPEQQELAFFLTAQIVQRVLGQTGLSA</sequence>